<dbReference type="AlphaFoldDB" id="A0A4Q7KMS2"/>
<reference evidence="3 4" key="1">
    <citation type="submission" date="2019-02" db="EMBL/GenBank/DDBJ databases">
        <title>Genomic Encyclopedia of Type Strains, Phase IV (KMG-IV): sequencing the most valuable type-strain genomes for metagenomic binning, comparative biology and taxonomic classification.</title>
        <authorList>
            <person name="Goeker M."/>
        </authorList>
    </citation>
    <scope>NUCLEOTIDE SEQUENCE [LARGE SCALE GENOMIC DNA]</scope>
    <source>
        <strain evidence="3 4">DSM 101727</strain>
    </source>
</reference>
<dbReference type="Pfam" id="PF13449">
    <property type="entry name" value="Phytase-like"/>
    <property type="match status" value="1"/>
</dbReference>
<accession>A0A4Q7KMS2</accession>
<feature type="signal peptide" evidence="1">
    <location>
        <begin position="1"/>
        <end position="24"/>
    </location>
</feature>
<feature type="domain" description="Phytase-like" evidence="2">
    <location>
        <begin position="48"/>
        <end position="357"/>
    </location>
</feature>
<evidence type="ECO:0000313" key="4">
    <source>
        <dbReference type="Proteomes" id="UP000294257"/>
    </source>
</evidence>
<keyword evidence="4" id="KW-1185">Reference proteome</keyword>
<evidence type="ECO:0000259" key="2">
    <source>
        <dbReference type="Pfam" id="PF13449"/>
    </source>
</evidence>
<dbReference type="OrthoDB" id="9798539at2"/>
<keyword evidence="1" id="KW-0732">Signal</keyword>
<dbReference type="Proteomes" id="UP000294257">
    <property type="component" value="Unassembled WGS sequence"/>
</dbReference>
<evidence type="ECO:0000256" key="1">
    <source>
        <dbReference type="SAM" id="SignalP"/>
    </source>
</evidence>
<feature type="chain" id="PRO_5039188902" description="Phytase-like domain-containing protein" evidence="1">
    <location>
        <begin position="25"/>
        <end position="372"/>
    </location>
</feature>
<gene>
    <name evidence="3" type="ORF">EV193_105192</name>
</gene>
<proteinExistence type="predicted"/>
<name>A0A4Q7KMS2_9PSEU</name>
<comment type="caution">
    <text evidence="3">The sequence shown here is derived from an EMBL/GenBank/DDBJ whole genome shotgun (WGS) entry which is preliminary data.</text>
</comment>
<organism evidence="3 4">
    <name type="scientific">Herbihabitans rhizosphaerae</name>
    <dbReference type="NCBI Taxonomy" id="1872711"/>
    <lineage>
        <taxon>Bacteria</taxon>
        <taxon>Bacillati</taxon>
        <taxon>Actinomycetota</taxon>
        <taxon>Actinomycetes</taxon>
        <taxon>Pseudonocardiales</taxon>
        <taxon>Pseudonocardiaceae</taxon>
        <taxon>Herbihabitans</taxon>
    </lineage>
</organism>
<sequence length="372" mass="39697">MSIRLAAAALIAATATTLISTGTAAASAPGVRLLGEKVIPHGFQFAGTTVGGLSGIDRDPRTGGYVLISDDRSDKQPARFYTASIGVTANGFDSVELTGTRPFLRPDGSTYPQAGVDPEDIRVDPWAGNYVWSQEGERLVEQGKPPVLIDPSVRSTARDGEHVREIPVPHNEKMSAEQRGPRRNLVLEGLTFAAAGVLVTTAIEGPLLQDGPEATTEHGALSRITVQTRHGHTLAQYAYPQEKIFAPADPPGGFATTGVVAILAVDPLDPTRYLVAERSFVTGKGNKVRIFEIDTRGATNVRDADSLPRDVKPVRKKLIADLADLGLSTVDNVEGMTWGPRLPSGERTLLLVSDDNFAPTQVTQVIALALRR</sequence>
<protein>
    <recommendedName>
        <fullName evidence="2">Phytase-like domain-containing protein</fullName>
    </recommendedName>
</protein>
<dbReference type="InterPro" id="IPR027372">
    <property type="entry name" value="Phytase-like_dom"/>
</dbReference>
<dbReference type="RefSeq" id="WP_130345103.1">
    <property type="nucleotide sequence ID" value="NZ_SGWQ01000005.1"/>
</dbReference>
<dbReference type="EMBL" id="SGWQ01000005">
    <property type="protein sequence ID" value="RZS37634.1"/>
    <property type="molecule type" value="Genomic_DNA"/>
</dbReference>
<evidence type="ECO:0000313" key="3">
    <source>
        <dbReference type="EMBL" id="RZS37634.1"/>
    </source>
</evidence>